<sequence length="108" mass="12325">MALPPHSLDNGASTSTCTYLLSPSLYLLLLQPGTHSLSIPRTLVSFRISCSDQRVQVDTQQPQRLRVAASETTKKKRKPKPSFFEQIHDKWSLKLSSTREKFPWEEPE</sequence>
<dbReference type="EMBL" id="RXIC02000238">
    <property type="protein sequence ID" value="KAB1200042.1"/>
    <property type="molecule type" value="Genomic_DNA"/>
</dbReference>
<gene>
    <name evidence="2" type="ORF">CJ030_MR0G008587</name>
</gene>
<evidence type="ECO:0000313" key="3">
    <source>
        <dbReference type="Proteomes" id="UP000516437"/>
    </source>
</evidence>
<feature type="region of interest" description="Disordered" evidence="1">
    <location>
        <begin position="59"/>
        <end position="81"/>
    </location>
</feature>
<keyword evidence="3" id="KW-1185">Reference proteome</keyword>
<organism evidence="2 3">
    <name type="scientific">Morella rubra</name>
    <name type="common">Chinese bayberry</name>
    <dbReference type="NCBI Taxonomy" id="262757"/>
    <lineage>
        <taxon>Eukaryota</taxon>
        <taxon>Viridiplantae</taxon>
        <taxon>Streptophyta</taxon>
        <taxon>Embryophyta</taxon>
        <taxon>Tracheophyta</taxon>
        <taxon>Spermatophyta</taxon>
        <taxon>Magnoliopsida</taxon>
        <taxon>eudicotyledons</taxon>
        <taxon>Gunneridae</taxon>
        <taxon>Pentapetalae</taxon>
        <taxon>rosids</taxon>
        <taxon>fabids</taxon>
        <taxon>Fagales</taxon>
        <taxon>Myricaceae</taxon>
        <taxon>Morella</taxon>
    </lineage>
</organism>
<reference evidence="2 3" key="1">
    <citation type="journal article" date="2019" name="Plant Biotechnol. J.">
        <title>The red bayberry genome and genetic basis of sex determination.</title>
        <authorList>
            <person name="Jia H.M."/>
            <person name="Jia H.J."/>
            <person name="Cai Q.L."/>
            <person name="Wang Y."/>
            <person name="Zhao H.B."/>
            <person name="Yang W.F."/>
            <person name="Wang G.Y."/>
            <person name="Li Y.H."/>
            <person name="Zhan D.L."/>
            <person name="Shen Y.T."/>
            <person name="Niu Q.F."/>
            <person name="Chang L."/>
            <person name="Qiu J."/>
            <person name="Zhao L."/>
            <person name="Xie H.B."/>
            <person name="Fu W.Y."/>
            <person name="Jin J."/>
            <person name="Li X.W."/>
            <person name="Jiao Y."/>
            <person name="Zhou C.C."/>
            <person name="Tu T."/>
            <person name="Chai C.Y."/>
            <person name="Gao J.L."/>
            <person name="Fan L.J."/>
            <person name="van de Weg E."/>
            <person name="Wang J.Y."/>
            <person name="Gao Z.S."/>
        </authorList>
    </citation>
    <scope>NUCLEOTIDE SEQUENCE [LARGE SCALE GENOMIC DNA]</scope>
    <source>
        <tissue evidence="2">Leaves</tissue>
    </source>
</reference>
<evidence type="ECO:0000313" key="2">
    <source>
        <dbReference type="EMBL" id="KAB1200042.1"/>
    </source>
</evidence>
<dbReference type="Proteomes" id="UP000516437">
    <property type="component" value="Unassembled WGS sequence"/>
</dbReference>
<comment type="caution">
    <text evidence="2">The sequence shown here is derived from an EMBL/GenBank/DDBJ whole genome shotgun (WGS) entry which is preliminary data.</text>
</comment>
<protein>
    <submittedName>
        <fullName evidence="2">Uncharacterized protein</fullName>
    </submittedName>
</protein>
<proteinExistence type="predicted"/>
<dbReference type="OrthoDB" id="551352at2759"/>
<evidence type="ECO:0000256" key="1">
    <source>
        <dbReference type="SAM" id="MobiDB-lite"/>
    </source>
</evidence>
<dbReference type="AlphaFoldDB" id="A0A6A1UIK3"/>
<accession>A0A6A1UIK3</accession>
<name>A0A6A1UIK3_9ROSI</name>